<reference evidence="2" key="2">
    <citation type="submission" date="2022-06" db="UniProtKB">
        <authorList>
            <consortium name="EnsemblMetazoa"/>
        </authorList>
    </citation>
    <scope>IDENTIFICATION</scope>
    <source>
        <strain evidence="2">PS312</strain>
    </source>
</reference>
<proteinExistence type="predicted"/>
<sequence length="159" mass="17947">MATNPNGLFSSDGNPDRRWQNGSIAEFHFPTFQHPTNTDDNHAATAAVTKLDGTIVHGSRIRARHSKYWSHTWQTAVNDKKSRSEANSGVNVGAPFPREETVQTILAEGGTSSDAVAEWPFDFSDQLFIEDMSDWMEAARSRWMRTSNWFCSCWECSDQ</sequence>
<accession>A0A8R1YR81</accession>
<dbReference type="EnsemblMetazoa" id="PPA38358.1">
    <property type="protein sequence ID" value="PPA38358.1"/>
    <property type="gene ID" value="WBGene00276727"/>
</dbReference>
<name>A0A454Y3A9_PRIPA</name>
<evidence type="ECO:0000313" key="3">
    <source>
        <dbReference type="Proteomes" id="UP000005239"/>
    </source>
</evidence>
<evidence type="ECO:0000256" key="1">
    <source>
        <dbReference type="SAM" id="MobiDB-lite"/>
    </source>
</evidence>
<gene>
    <name evidence="2" type="primary">WBGene00276727</name>
</gene>
<evidence type="ECO:0000313" key="2">
    <source>
        <dbReference type="EnsemblMetazoa" id="PPA38358.1"/>
    </source>
</evidence>
<feature type="compositionally biased region" description="Polar residues" evidence="1">
    <location>
        <begin position="1"/>
        <end position="13"/>
    </location>
</feature>
<reference evidence="3" key="1">
    <citation type="journal article" date="2008" name="Nat. Genet.">
        <title>The Pristionchus pacificus genome provides a unique perspective on nematode lifestyle and parasitism.</title>
        <authorList>
            <person name="Dieterich C."/>
            <person name="Clifton S.W."/>
            <person name="Schuster L.N."/>
            <person name="Chinwalla A."/>
            <person name="Delehaunty K."/>
            <person name="Dinkelacker I."/>
            <person name="Fulton L."/>
            <person name="Fulton R."/>
            <person name="Godfrey J."/>
            <person name="Minx P."/>
            <person name="Mitreva M."/>
            <person name="Roeseler W."/>
            <person name="Tian H."/>
            <person name="Witte H."/>
            <person name="Yang S.P."/>
            <person name="Wilson R.K."/>
            <person name="Sommer R.J."/>
        </authorList>
    </citation>
    <scope>NUCLEOTIDE SEQUENCE [LARGE SCALE GENOMIC DNA]</scope>
    <source>
        <strain evidence="3">PS312</strain>
    </source>
</reference>
<dbReference type="AlphaFoldDB" id="A0A454Y3A9"/>
<organism evidence="2 3">
    <name type="scientific">Pristionchus pacificus</name>
    <name type="common">Parasitic nematode worm</name>
    <dbReference type="NCBI Taxonomy" id="54126"/>
    <lineage>
        <taxon>Eukaryota</taxon>
        <taxon>Metazoa</taxon>
        <taxon>Ecdysozoa</taxon>
        <taxon>Nematoda</taxon>
        <taxon>Chromadorea</taxon>
        <taxon>Rhabditida</taxon>
        <taxon>Rhabditina</taxon>
        <taxon>Diplogasteromorpha</taxon>
        <taxon>Diplogasteroidea</taxon>
        <taxon>Neodiplogasteridae</taxon>
        <taxon>Pristionchus</taxon>
    </lineage>
</organism>
<accession>A0A454Y3A9</accession>
<dbReference type="Proteomes" id="UP000005239">
    <property type="component" value="Unassembled WGS sequence"/>
</dbReference>
<feature type="region of interest" description="Disordered" evidence="1">
    <location>
        <begin position="1"/>
        <end position="21"/>
    </location>
</feature>
<protein>
    <submittedName>
        <fullName evidence="2">Uncharacterized protein</fullName>
    </submittedName>
</protein>
<keyword evidence="3" id="KW-1185">Reference proteome</keyword>